<dbReference type="RefSeq" id="WP_138553045.1">
    <property type="nucleotide sequence ID" value="NZ_PNCH01000055.1"/>
</dbReference>
<dbReference type="InterPro" id="IPR022606">
    <property type="entry name" value="DUF2914"/>
</dbReference>
<keyword evidence="1" id="KW-0472">Membrane</keyword>
<keyword evidence="1" id="KW-1133">Transmembrane helix</keyword>
<gene>
    <name evidence="3" type="ORF">CWB99_10745</name>
</gene>
<name>A0A5S3WM22_9GAMM</name>
<dbReference type="Proteomes" id="UP000310249">
    <property type="component" value="Unassembled WGS sequence"/>
</dbReference>
<evidence type="ECO:0000313" key="3">
    <source>
        <dbReference type="EMBL" id="TMP28708.1"/>
    </source>
</evidence>
<feature type="transmembrane region" description="Helical" evidence="1">
    <location>
        <begin position="31"/>
        <end position="50"/>
    </location>
</feature>
<evidence type="ECO:0000313" key="4">
    <source>
        <dbReference type="Proteomes" id="UP000310249"/>
    </source>
</evidence>
<proteinExistence type="predicted"/>
<protein>
    <recommendedName>
        <fullName evidence="2">DUF2914 domain-containing protein</fullName>
    </recommendedName>
</protein>
<keyword evidence="1" id="KW-0812">Transmembrane</keyword>
<comment type="caution">
    <text evidence="3">The sequence shown here is derived from an EMBL/GenBank/DDBJ whole genome shotgun (WGS) entry which is preliminary data.</text>
</comment>
<reference evidence="4" key="2">
    <citation type="submission" date="2019-06" db="EMBL/GenBank/DDBJ databases">
        <title>Co-occurence of chitin degradation, pigmentation and bioactivity in marine Pseudoalteromonas.</title>
        <authorList>
            <person name="Sonnenschein E.C."/>
            <person name="Bech P.K."/>
        </authorList>
    </citation>
    <scope>NUCLEOTIDE SEQUENCE [LARGE SCALE GENOMIC DNA]</scope>
    <source>
        <strain evidence="4">S2676</strain>
    </source>
</reference>
<evidence type="ECO:0000256" key="1">
    <source>
        <dbReference type="SAM" id="Phobius"/>
    </source>
</evidence>
<accession>A0A5S3WM22</accession>
<evidence type="ECO:0000259" key="2">
    <source>
        <dbReference type="Pfam" id="PF11141"/>
    </source>
</evidence>
<organism evidence="3 4">
    <name type="scientific">Pseudoalteromonas rubra</name>
    <dbReference type="NCBI Taxonomy" id="43658"/>
    <lineage>
        <taxon>Bacteria</taxon>
        <taxon>Pseudomonadati</taxon>
        <taxon>Pseudomonadota</taxon>
        <taxon>Gammaproteobacteria</taxon>
        <taxon>Alteromonadales</taxon>
        <taxon>Pseudoalteromonadaceae</taxon>
        <taxon>Pseudoalteromonas</taxon>
    </lineage>
</organism>
<reference evidence="3 4" key="1">
    <citation type="submission" date="2018-01" db="EMBL/GenBank/DDBJ databases">
        <authorList>
            <person name="Paulsen S."/>
            <person name="Gram L.K."/>
        </authorList>
    </citation>
    <scope>NUCLEOTIDE SEQUENCE [LARGE SCALE GENOMIC DNA]</scope>
    <source>
        <strain evidence="3 4">S2676</strain>
    </source>
</reference>
<dbReference type="Pfam" id="PF11141">
    <property type="entry name" value="DUF2914"/>
    <property type="match status" value="1"/>
</dbReference>
<dbReference type="OrthoDB" id="9796654at2"/>
<sequence>MTQRIVIKTAVTKANEVPARPVTYQYHWRRIGVVGSVAAIGLAATFYGIVNSVSADEQPVEVVDAYQSPEQASTVSDVIADDVLVTDTARVAAVEDVQPDTEDLLPELVAQPTDELVSTTESETATIAAGESESGELNDEAVVAHAGVQVDEPDNGFDSETAKQFAEDARIASVAMAAQVDTTHVSRAVLTTEVVDREPVNVLKDSVEQSAFSEKLYFFTEVRGLQGQTIRHLWFHQDQLMAEIELPISAYRHRTYSSKNIMPSQSGQWRIEAITADDRLLAQKTFRIIATAQ</sequence>
<dbReference type="EMBL" id="PNCI01000022">
    <property type="protein sequence ID" value="TMP28708.1"/>
    <property type="molecule type" value="Genomic_DNA"/>
</dbReference>
<feature type="domain" description="DUF2914" evidence="2">
    <location>
        <begin position="228"/>
        <end position="288"/>
    </location>
</feature>
<dbReference type="AlphaFoldDB" id="A0A5S3WM22"/>